<dbReference type="HAMAP" id="MF_02126">
    <property type="entry name" value="RF_methyltr_PrmC"/>
    <property type="match status" value="1"/>
</dbReference>
<dbReference type="SUPFAM" id="SSF53335">
    <property type="entry name" value="S-adenosyl-L-methionine-dependent methyltransferases"/>
    <property type="match status" value="1"/>
</dbReference>
<evidence type="ECO:0000259" key="4">
    <source>
        <dbReference type="Pfam" id="PF13847"/>
    </source>
</evidence>
<dbReference type="InterPro" id="IPR004556">
    <property type="entry name" value="HemK-like"/>
</dbReference>
<dbReference type="InterPro" id="IPR025714">
    <property type="entry name" value="Methyltranfer_dom"/>
</dbReference>
<dbReference type="Gene3D" id="1.10.8.10">
    <property type="entry name" value="DNA helicase RuvA subunit, C-terminal domain"/>
    <property type="match status" value="1"/>
</dbReference>
<name>A0A382H5J8_9ZZZZ</name>
<dbReference type="NCBIfam" id="TIGR00536">
    <property type="entry name" value="hemK_fam"/>
    <property type="match status" value="1"/>
</dbReference>
<dbReference type="Gene3D" id="3.40.50.150">
    <property type="entry name" value="Vaccinia Virus protein VP39"/>
    <property type="match status" value="1"/>
</dbReference>
<dbReference type="InterPro" id="IPR002052">
    <property type="entry name" value="DNA_methylase_N6_adenine_CS"/>
</dbReference>
<dbReference type="InterPro" id="IPR040758">
    <property type="entry name" value="PrmC_N"/>
</dbReference>
<feature type="domain" description="Methyltransferase" evidence="4">
    <location>
        <begin position="112"/>
        <end position="241"/>
    </location>
</feature>
<dbReference type="PANTHER" id="PTHR18895:SF74">
    <property type="entry name" value="MTRF1L RELEASE FACTOR GLUTAMINE METHYLTRANSFERASE"/>
    <property type="match status" value="1"/>
</dbReference>
<accession>A0A382H5J8</accession>
<dbReference type="InterPro" id="IPR029063">
    <property type="entry name" value="SAM-dependent_MTases_sf"/>
</dbReference>
<evidence type="ECO:0000259" key="5">
    <source>
        <dbReference type="Pfam" id="PF17827"/>
    </source>
</evidence>
<proteinExistence type="inferred from homology"/>
<feature type="domain" description="Release factor glutamine methyltransferase N-terminal" evidence="5">
    <location>
        <begin position="6"/>
        <end position="74"/>
    </location>
</feature>
<dbReference type="GO" id="GO:0003676">
    <property type="term" value="F:nucleic acid binding"/>
    <property type="evidence" value="ECO:0007669"/>
    <property type="project" value="InterPro"/>
</dbReference>
<dbReference type="NCBIfam" id="TIGR03534">
    <property type="entry name" value="RF_mod_PrmC"/>
    <property type="match status" value="1"/>
</dbReference>
<keyword evidence="3" id="KW-0949">S-adenosyl-L-methionine</keyword>
<dbReference type="InterPro" id="IPR019874">
    <property type="entry name" value="RF_methyltr_PrmC"/>
</dbReference>
<dbReference type="GO" id="GO:0032259">
    <property type="term" value="P:methylation"/>
    <property type="evidence" value="ECO:0007669"/>
    <property type="project" value="UniProtKB-KW"/>
</dbReference>
<evidence type="ECO:0000256" key="2">
    <source>
        <dbReference type="ARBA" id="ARBA00022679"/>
    </source>
</evidence>
<keyword evidence="2" id="KW-0808">Transferase</keyword>
<dbReference type="Pfam" id="PF13847">
    <property type="entry name" value="Methyltransf_31"/>
    <property type="match status" value="1"/>
</dbReference>
<evidence type="ECO:0000256" key="1">
    <source>
        <dbReference type="ARBA" id="ARBA00022603"/>
    </source>
</evidence>
<protein>
    <submittedName>
        <fullName evidence="6">Uncharacterized protein</fullName>
    </submittedName>
</protein>
<dbReference type="Pfam" id="PF17827">
    <property type="entry name" value="PrmC_N"/>
    <property type="match status" value="1"/>
</dbReference>
<dbReference type="AlphaFoldDB" id="A0A382H5J8"/>
<reference evidence="6" key="1">
    <citation type="submission" date="2018-05" db="EMBL/GenBank/DDBJ databases">
        <authorList>
            <person name="Lanie J.A."/>
            <person name="Ng W.-L."/>
            <person name="Kazmierczak K.M."/>
            <person name="Andrzejewski T.M."/>
            <person name="Davidsen T.M."/>
            <person name="Wayne K.J."/>
            <person name="Tettelin H."/>
            <person name="Glass J.I."/>
            <person name="Rusch D."/>
            <person name="Podicherti R."/>
            <person name="Tsui H.-C.T."/>
            <person name="Winkler M.E."/>
        </authorList>
    </citation>
    <scope>NUCLEOTIDE SEQUENCE</scope>
</reference>
<dbReference type="CDD" id="cd02440">
    <property type="entry name" value="AdoMet_MTases"/>
    <property type="match status" value="1"/>
</dbReference>
<keyword evidence="1" id="KW-0489">Methyltransferase</keyword>
<dbReference type="GO" id="GO:0008276">
    <property type="term" value="F:protein methyltransferase activity"/>
    <property type="evidence" value="ECO:0007669"/>
    <property type="project" value="InterPro"/>
</dbReference>
<dbReference type="EMBL" id="UINC01059305">
    <property type="protein sequence ID" value="SVB82568.1"/>
    <property type="molecule type" value="Genomic_DNA"/>
</dbReference>
<evidence type="ECO:0000313" key="6">
    <source>
        <dbReference type="EMBL" id="SVB82568.1"/>
    </source>
</evidence>
<evidence type="ECO:0000256" key="3">
    <source>
        <dbReference type="ARBA" id="ARBA00022691"/>
    </source>
</evidence>
<gene>
    <name evidence="6" type="ORF">METZ01_LOCUS235422</name>
</gene>
<dbReference type="PANTHER" id="PTHR18895">
    <property type="entry name" value="HEMK METHYLTRANSFERASE"/>
    <property type="match status" value="1"/>
</dbReference>
<organism evidence="6">
    <name type="scientific">marine metagenome</name>
    <dbReference type="NCBI Taxonomy" id="408172"/>
    <lineage>
        <taxon>unclassified sequences</taxon>
        <taxon>metagenomes</taxon>
        <taxon>ecological metagenomes</taxon>
    </lineage>
</organism>
<dbReference type="PROSITE" id="PS00092">
    <property type="entry name" value="N6_MTASE"/>
    <property type="match status" value="1"/>
</dbReference>
<dbReference type="InterPro" id="IPR050320">
    <property type="entry name" value="N5-glutamine_MTase"/>
</dbReference>
<sequence>MNIQTLLNQASKTLNNSSNTSSKLDSEILLSKIIEKNRQYLILNSNEELKKENIKSFDYLVKRRKKGEPIAYLINKKEFWKQNFYINQNVLIPRPDTETLVEETLKLFNVNSKLNMLDIGTGSGCILLSILKERRNFFGIGIDISKKAINVARFNAKMHQLSNRVKFYNSDVDKFLIGKYDLVVSNPPYIKRQDLKYLEVDVKGFEPKLALDGGKDGFSKITKVISKTSTLLKRNGKFILEIGFGQKNRILNILKKNNFFINKVLKDYGKNDRCIISTKI</sequence>